<keyword evidence="5" id="KW-0472">Membrane</keyword>
<dbReference type="Pfam" id="PF01650">
    <property type="entry name" value="Peptidase_C13"/>
    <property type="match status" value="1"/>
</dbReference>
<keyword evidence="5" id="KW-0812">Transmembrane</keyword>
<comment type="similarity">
    <text evidence="2">Belongs to the peptidase C13 family.</text>
</comment>
<accession>A0ABY8ELW8</accession>
<keyword evidence="4" id="KW-0732">Signal</keyword>
<reference evidence="6 7" key="1">
    <citation type="journal article" date="2020" name="Elife">
        <title>Loss of centromere function drives karyotype evolution in closely related Malassezia species.</title>
        <authorList>
            <person name="Sankaranarayanan S.R."/>
            <person name="Ianiri G."/>
            <person name="Coelho M.A."/>
            <person name="Reza M.H."/>
            <person name="Thimmappa B.C."/>
            <person name="Ganguly P."/>
            <person name="Vadnala R.N."/>
            <person name="Sun S."/>
            <person name="Siddharthan R."/>
            <person name="Tellgren-Roth C."/>
            <person name="Dawson T.L."/>
            <person name="Heitman J."/>
            <person name="Sanyal K."/>
        </authorList>
    </citation>
    <scope>NUCLEOTIDE SEQUENCE [LARGE SCALE GENOMIC DNA]</scope>
    <source>
        <strain evidence="6">CBS14141</strain>
    </source>
</reference>
<proteinExistence type="inferred from homology"/>
<comment type="pathway">
    <text evidence="1">Glycolipid biosynthesis; glycosylphosphatidylinositol-anchor biosynthesis.</text>
</comment>
<keyword evidence="7" id="KW-1185">Reference proteome</keyword>
<evidence type="ECO:0000256" key="3">
    <source>
        <dbReference type="ARBA" id="ARBA00022502"/>
    </source>
</evidence>
<evidence type="ECO:0000256" key="5">
    <source>
        <dbReference type="SAM" id="Phobius"/>
    </source>
</evidence>
<dbReference type="EMBL" id="CP046234">
    <property type="protein sequence ID" value="WFD46555.1"/>
    <property type="molecule type" value="Genomic_DNA"/>
</dbReference>
<dbReference type="PRINTS" id="PR00776">
    <property type="entry name" value="HEMOGLOBNASE"/>
</dbReference>
<dbReference type="PIRSF" id="PIRSF500138">
    <property type="entry name" value="GPI8"/>
    <property type="match status" value="1"/>
</dbReference>
<dbReference type="PIRSF" id="PIRSF019663">
    <property type="entry name" value="Legumain"/>
    <property type="match status" value="1"/>
</dbReference>
<dbReference type="PANTHER" id="PTHR48067">
    <property type="entry name" value="GPI-ANCHOR TRANSAMIDASE"/>
    <property type="match status" value="1"/>
</dbReference>
<protein>
    <submittedName>
        <fullName evidence="6">Glycosylphosphatidylinositol anchor biosynthesis</fullName>
    </submittedName>
</protein>
<dbReference type="InterPro" id="IPR001096">
    <property type="entry name" value="Peptidase_C13"/>
</dbReference>
<name>A0ABY8ELW8_MALFU</name>
<dbReference type="Gene3D" id="3.40.50.1460">
    <property type="match status" value="1"/>
</dbReference>
<dbReference type="Proteomes" id="UP000818624">
    <property type="component" value="Chromosome 1"/>
</dbReference>
<dbReference type="PANTHER" id="PTHR48067:SF1">
    <property type="entry name" value="GPI-ANCHOR TRANSAMIDASE"/>
    <property type="match status" value="1"/>
</dbReference>
<evidence type="ECO:0000313" key="6">
    <source>
        <dbReference type="EMBL" id="WFD46555.1"/>
    </source>
</evidence>
<evidence type="ECO:0000313" key="7">
    <source>
        <dbReference type="Proteomes" id="UP000818624"/>
    </source>
</evidence>
<dbReference type="InterPro" id="IPR028361">
    <property type="entry name" value="GPI_transamidase"/>
</dbReference>
<evidence type="ECO:0000256" key="4">
    <source>
        <dbReference type="ARBA" id="ARBA00022729"/>
    </source>
</evidence>
<evidence type="ECO:0000256" key="1">
    <source>
        <dbReference type="ARBA" id="ARBA00004687"/>
    </source>
</evidence>
<sequence length="340" mass="38342">MTSTTRRVVRAVTLVVALVAIALGVMPYAAPELFISREQRDAVAQFFGQAPSSSPNTSRIASPDMPHTNNWAVLVCTSKFWFNYRHMANTLGMYRTVKRLGVPDSHIILMLADDAACNARNPFPGAVWPSLNKDLDLYGDDVEVDYRGYEVTVPNFLRLLTGRVPVHTPRSKRLESDEHSNVFLYMTGHGGKDFLKFQDSEEISAYDLADAIEQMWEKRRYHELFFMIDTCQASSMTEHIYSPNVLAVGSSVVGQNSYSYNIDSDVGVPLIDRFTRAVLLYMENVDRTSNKTLQDLFDSFDVASIHSDPYIRTELFGRPTDQARITDFFGAVAQVQLTHV</sequence>
<keyword evidence="3" id="KW-0337">GPI-anchor biosynthesis</keyword>
<feature type="transmembrane region" description="Helical" evidence="5">
    <location>
        <begin position="12"/>
        <end position="30"/>
    </location>
</feature>
<evidence type="ECO:0000256" key="2">
    <source>
        <dbReference type="ARBA" id="ARBA00009941"/>
    </source>
</evidence>
<organism evidence="6 7">
    <name type="scientific">Malassezia furfur</name>
    <name type="common">Pityriasis versicolor infection agent</name>
    <name type="synonym">Pityrosporum furfur</name>
    <dbReference type="NCBI Taxonomy" id="55194"/>
    <lineage>
        <taxon>Eukaryota</taxon>
        <taxon>Fungi</taxon>
        <taxon>Dikarya</taxon>
        <taxon>Basidiomycota</taxon>
        <taxon>Ustilaginomycotina</taxon>
        <taxon>Malasseziomycetes</taxon>
        <taxon>Malasseziales</taxon>
        <taxon>Malasseziaceae</taxon>
        <taxon>Malassezia</taxon>
    </lineage>
</organism>
<gene>
    <name evidence="6" type="primary">GPI8</name>
    <name evidence="6" type="ORF">GLX27_001192</name>
</gene>
<keyword evidence="5" id="KW-1133">Transmembrane helix</keyword>